<accession>A0ACA9KBM4</accession>
<name>A0ACA9KBM4_9GLOM</name>
<organism evidence="1 2">
    <name type="scientific">Dentiscutata heterogama</name>
    <dbReference type="NCBI Taxonomy" id="1316150"/>
    <lineage>
        <taxon>Eukaryota</taxon>
        <taxon>Fungi</taxon>
        <taxon>Fungi incertae sedis</taxon>
        <taxon>Mucoromycota</taxon>
        <taxon>Glomeromycotina</taxon>
        <taxon>Glomeromycetes</taxon>
        <taxon>Diversisporales</taxon>
        <taxon>Gigasporaceae</taxon>
        <taxon>Dentiscutata</taxon>
    </lineage>
</organism>
<dbReference type="EMBL" id="CAJVPU010000855">
    <property type="protein sequence ID" value="CAG8464516.1"/>
    <property type="molecule type" value="Genomic_DNA"/>
</dbReference>
<comment type="caution">
    <text evidence="1">The sequence shown here is derived from an EMBL/GenBank/DDBJ whole genome shotgun (WGS) entry which is preliminary data.</text>
</comment>
<evidence type="ECO:0000313" key="2">
    <source>
        <dbReference type="Proteomes" id="UP000789702"/>
    </source>
</evidence>
<protein>
    <submittedName>
        <fullName evidence="1">13973_t:CDS:1</fullName>
    </submittedName>
</protein>
<keyword evidence="2" id="KW-1185">Reference proteome</keyword>
<proteinExistence type="predicted"/>
<dbReference type="Proteomes" id="UP000789702">
    <property type="component" value="Unassembled WGS sequence"/>
</dbReference>
<gene>
    <name evidence="1" type="ORF">DHETER_LOCUS1433</name>
</gene>
<sequence>MQESKENLAKIEVREIDKSKEQKKLGEKQGSNPTITEIAASLYPPTAPFAQAVSADEFVAGTAEENIDEAIDYKELEKGGKVDKEIGEIGSLPSITQRDVEKLTGT</sequence>
<reference evidence="1" key="1">
    <citation type="submission" date="2021-06" db="EMBL/GenBank/DDBJ databases">
        <authorList>
            <person name="Kallberg Y."/>
            <person name="Tangrot J."/>
            <person name="Rosling A."/>
        </authorList>
    </citation>
    <scope>NUCLEOTIDE SEQUENCE</scope>
    <source>
        <strain evidence="1">IL203A</strain>
    </source>
</reference>
<evidence type="ECO:0000313" key="1">
    <source>
        <dbReference type="EMBL" id="CAG8464516.1"/>
    </source>
</evidence>